<sequence length="224" mass="25138">MQGDHLTVQKNTIRKTIEYAEGRTNVHRPIITGPEMAMEKLGKIEEKSTSLLKGPELRLEEESLGTRPRNQESLASIVSARSIDSNSSKKQIMNKESRYVNLDTTGTRVLEVKQTRSGDILLKQGRGSDRTAFTVGVERAILGLGQVKKEERKATLEIGDMDSKATKEEIRAAIERALRKPDNGRRVTLLRSNTRGLRMTIVILRKREAEVLLEIGHIRGPCKL</sequence>
<accession>A0A232FCG0</accession>
<gene>
    <name evidence="1" type="ORF">TSAR_009140</name>
</gene>
<reference evidence="1 2" key="1">
    <citation type="journal article" date="2017" name="Curr. Biol.">
        <title>The Evolution of Venom by Co-option of Single-Copy Genes.</title>
        <authorList>
            <person name="Martinson E.O."/>
            <person name="Mrinalini"/>
            <person name="Kelkar Y.D."/>
            <person name="Chang C.H."/>
            <person name="Werren J.H."/>
        </authorList>
    </citation>
    <scope>NUCLEOTIDE SEQUENCE [LARGE SCALE GENOMIC DNA]</scope>
    <source>
        <strain evidence="1 2">Alberta</strain>
        <tissue evidence="1">Whole body</tissue>
    </source>
</reference>
<evidence type="ECO:0000313" key="2">
    <source>
        <dbReference type="Proteomes" id="UP000215335"/>
    </source>
</evidence>
<name>A0A232FCG0_9HYME</name>
<dbReference type="Proteomes" id="UP000215335">
    <property type="component" value="Unassembled WGS sequence"/>
</dbReference>
<dbReference type="EMBL" id="NNAY01000468">
    <property type="protein sequence ID" value="OXU28163.1"/>
    <property type="molecule type" value="Genomic_DNA"/>
</dbReference>
<proteinExistence type="predicted"/>
<keyword evidence="2" id="KW-1185">Reference proteome</keyword>
<organism evidence="1 2">
    <name type="scientific">Trichomalopsis sarcophagae</name>
    <dbReference type="NCBI Taxonomy" id="543379"/>
    <lineage>
        <taxon>Eukaryota</taxon>
        <taxon>Metazoa</taxon>
        <taxon>Ecdysozoa</taxon>
        <taxon>Arthropoda</taxon>
        <taxon>Hexapoda</taxon>
        <taxon>Insecta</taxon>
        <taxon>Pterygota</taxon>
        <taxon>Neoptera</taxon>
        <taxon>Endopterygota</taxon>
        <taxon>Hymenoptera</taxon>
        <taxon>Apocrita</taxon>
        <taxon>Proctotrupomorpha</taxon>
        <taxon>Chalcidoidea</taxon>
        <taxon>Pteromalidae</taxon>
        <taxon>Pteromalinae</taxon>
        <taxon>Trichomalopsis</taxon>
    </lineage>
</organism>
<comment type="caution">
    <text evidence="1">The sequence shown here is derived from an EMBL/GenBank/DDBJ whole genome shotgun (WGS) entry which is preliminary data.</text>
</comment>
<dbReference type="AlphaFoldDB" id="A0A232FCG0"/>
<protein>
    <submittedName>
        <fullName evidence="1">Uncharacterized protein</fullName>
    </submittedName>
</protein>
<evidence type="ECO:0000313" key="1">
    <source>
        <dbReference type="EMBL" id="OXU28163.1"/>
    </source>
</evidence>